<keyword evidence="2" id="KW-1185">Reference proteome</keyword>
<dbReference type="SUPFAM" id="SSF53187">
    <property type="entry name" value="Zn-dependent exopeptidases"/>
    <property type="match status" value="1"/>
</dbReference>
<dbReference type="AlphaFoldDB" id="A0A4S4BXA0"/>
<dbReference type="EMBL" id="SSNT01000009">
    <property type="protein sequence ID" value="THF79306.1"/>
    <property type="molecule type" value="Genomic_DNA"/>
</dbReference>
<proteinExistence type="predicted"/>
<dbReference type="Gene3D" id="3.40.630.10">
    <property type="entry name" value="Zn peptidases"/>
    <property type="match status" value="1"/>
</dbReference>
<organism evidence="1 2">
    <name type="scientific">Metabacillus sediminilitoris</name>
    <dbReference type="NCBI Taxonomy" id="2567941"/>
    <lineage>
        <taxon>Bacteria</taxon>
        <taxon>Bacillati</taxon>
        <taxon>Bacillota</taxon>
        <taxon>Bacilli</taxon>
        <taxon>Bacillales</taxon>
        <taxon>Bacillaceae</taxon>
        <taxon>Metabacillus</taxon>
    </lineage>
</organism>
<dbReference type="Proteomes" id="UP000310334">
    <property type="component" value="Unassembled WGS sequence"/>
</dbReference>
<protein>
    <submittedName>
        <fullName evidence="1">Uncharacterized protein</fullName>
    </submittedName>
</protein>
<name>A0A4S4BXA0_9BACI</name>
<comment type="caution">
    <text evidence="1">The sequence shown here is derived from an EMBL/GenBank/DDBJ whole genome shotgun (WGS) entry which is preliminary data.</text>
</comment>
<accession>A0A4S4BXA0</accession>
<dbReference type="RefSeq" id="WP_136354591.1">
    <property type="nucleotide sequence ID" value="NZ_CP046266.1"/>
</dbReference>
<gene>
    <name evidence="1" type="ORF">E6W99_13225</name>
</gene>
<reference evidence="1 2" key="1">
    <citation type="submission" date="2019-04" db="EMBL/GenBank/DDBJ databases">
        <title>Bacillus sediminilitoris sp. nov., isolated from a tidal flat sediment on the East China Sea.</title>
        <authorList>
            <person name="Wei Y."/>
            <person name="Mao H."/>
            <person name="Fang J."/>
        </authorList>
    </citation>
    <scope>NUCLEOTIDE SEQUENCE [LARGE SCALE GENOMIC DNA]</scope>
    <source>
        <strain evidence="1 2">DSL-17</strain>
    </source>
</reference>
<evidence type="ECO:0000313" key="1">
    <source>
        <dbReference type="EMBL" id="THF79306.1"/>
    </source>
</evidence>
<sequence>MEDMRALHGIVHYWHEINEKCIAHINVDFPGTMGGINVIPRSSSIEDRRLLENIIAYFTGQKPNHFVYLPRGADQSFWGTNVPIHIQFKYEPNEDEKIYQTPGGNWWWHTEEDLYDKIDLELLVRDTKLHTSLVYELTNLAIIPLNLTLFVNNSRKIIGEIDRNSDDQFDFTPIHKALDLLTEQVKTLSDTEIEHADAYNNMIKVVGGTLNRLMFSYSSKYEYDNTYPFQPYPGLAKVRNIYSGNVSSEDFLFTKTYFVRQRNRFVNEVREVCCKIDDYIKSFFCVS</sequence>
<dbReference type="OrthoDB" id="9769665at2"/>
<evidence type="ECO:0000313" key="2">
    <source>
        <dbReference type="Proteomes" id="UP000310334"/>
    </source>
</evidence>